<dbReference type="Gene3D" id="3.40.50.300">
    <property type="entry name" value="P-loop containing nucleotide triphosphate hydrolases"/>
    <property type="match status" value="2"/>
</dbReference>
<dbReference type="PROSITE" id="PS51192">
    <property type="entry name" value="HELICASE_ATP_BIND_1"/>
    <property type="match status" value="1"/>
</dbReference>
<evidence type="ECO:0000256" key="8">
    <source>
        <dbReference type="ARBA" id="ARBA00047984"/>
    </source>
</evidence>
<dbReference type="Pfam" id="PF00271">
    <property type="entry name" value="Helicase_C"/>
    <property type="match status" value="1"/>
</dbReference>
<accession>A0AAD8P881</accession>
<dbReference type="InterPro" id="IPR001650">
    <property type="entry name" value="Helicase_C-like"/>
</dbReference>
<dbReference type="GO" id="GO:0003723">
    <property type="term" value="F:RNA binding"/>
    <property type="evidence" value="ECO:0007669"/>
    <property type="project" value="UniProtKB-KW"/>
</dbReference>
<sequence>MEDDIEFEIAPTDSSAATESVIEFGKENLHPTLLENLARRYSKFTKIQQDALPVVLSGRDVLIKSQTGSGKTLAALVPVANYIYEVMDDTPESRVLVLVIVPTTELLTQTVGVLSGLLTGKITVKAASKSEAVIANVIVAKPHDAIVYARDHQKTLRKIVFDEADLLFEFGFKNETLQLAEVLRHFGRRKQFQTIMLSATLDNEVRNLAKLVLYKPVCVQAAYTPDMGSINEFYLNIEQKDKPLFTYALFKMEVVPHPTLVFTNSDERAYKIKTLLGKFSVETRALSRLLSPRMRQTILNSFNQGNIDILIIADDNRGDQLCATRGIDFKSVQCVLNYDAPPDITVYTHRIGRTGRIGNQGSSITLISSEDAGLLQALQKDDSRNIQELVVEKTLFDSMRYRVEDVSKGVTKKLVATSKMQAVRQSALVDEAFVSKLKEHDEVLLRAVVKNDDKKLTVEKRHLAHLPKYLINDPLKSKVVELQQKINLNLRPGSKKGGQDKSSASSKPSTKVRRKKFTRKKLPHFRRKKK</sequence>
<keyword evidence="5" id="KW-0067">ATP-binding</keyword>
<feature type="domain" description="Helicase ATP-binding" evidence="10">
    <location>
        <begin position="52"/>
        <end position="219"/>
    </location>
</feature>
<dbReference type="InterPro" id="IPR044742">
    <property type="entry name" value="DEAD/DEAH_RhlB"/>
</dbReference>
<dbReference type="PANTHER" id="PTHR47959:SF21">
    <property type="entry name" value="DEAD-BOX HELICASE 56"/>
    <property type="match status" value="1"/>
</dbReference>
<evidence type="ECO:0000256" key="2">
    <source>
        <dbReference type="ARBA" id="ARBA00022741"/>
    </source>
</evidence>
<evidence type="ECO:0000256" key="6">
    <source>
        <dbReference type="ARBA" id="ARBA00022884"/>
    </source>
</evidence>
<evidence type="ECO:0000256" key="4">
    <source>
        <dbReference type="ARBA" id="ARBA00022806"/>
    </source>
</evidence>
<dbReference type="GO" id="GO:0005524">
    <property type="term" value="F:ATP binding"/>
    <property type="evidence" value="ECO:0007669"/>
    <property type="project" value="UniProtKB-KW"/>
</dbReference>
<evidence type="ECO:0000259" key="11">
    <source>
        <dbReference type="PROSITE" id="PS51194"/>
    </source>
</evidence>
<evidence type="ECO:0000256" key="5">
    <source>
        <dbReference type="ARBA" id="ARBA00022840"/>
    </source>
</evidence>
<protein>
    <recommendedName>
        <fullName evidence="1">RNA helicase</fullName>
        <ecNumber evidence="1">3.6.4.13</ecNumber>
    </recommendedName>
</protein>
<name>A0AAD8P881_BABGI</name>
<dbReference type="InterPro" id="IPR011545">
    <property type="entry name" value="DEAD/DEAH_box_helicase_dom"/>
</dbReference>
<feature type="region of interest" description="Disordered" evidence="9">
    <location>
        <begin position="489"/>
        <end position="530"/>
    </location>
</feature>
<dbReference type="GO" id="GO:0016787">
    <property type="term" value="F:hydrolase activity"/>
    <property type="evidence" value="ECO:0007669"/>
    <property type="project" value="UniProtKB-KW"/>
</dbReference>
<organism evidence="12 13">
    <name type="scientific">Babesia gibsoni</name>
    <dbReference type="NCBI Taxonomy" id="33632"/>
    <lineage>
        <taxon>Eukaryota</taxon>
        <taxon>Sar</taxon>
        <taxon>Alveolata</taxon>
        <taxon>Apicomplexa</taxon>
        <taxon>Aconoidasida</taxon>
        <taxon>Piroplasmida</taxon>
        <taxon>Babesiidae</taxon>
        <taxon>Babesia</taxon>
    </lineage>
</organism>
<comment type="caution">
    <text evidence="12">The sequence shown here is derived from an EMBL/GenBank/DDBJ whole genome shotgun (WGS) entry which is preliminary data.</text>
</comment>
<evidence type="ECO:0000259" key="10">
    <source>
        <dbReference type="PROSITE" id="PS51192"/>
    </source>
</evidence>
<dbReference type="InterPro" id="IPR027417">
    <property type="entry name" value="P-loop_NTPase"/>
</dbReference>
<keyword evidence="4 12" id="KW-0347">Helicase</keyword>
<keyword evidence="6" id="KW-0694">RNA-binding</keyword>
<feature type="domain" description="Helicase C-terminal" evidence="11">
    <location>
        <begin position="229"/>
        <end position="397"/>
    </location>
</feature>
<evidence type="ECO:0000256" key="1">
    <source>
        <dbReference type="ARBA" id="ARBA00012552"/>
    </source>
</evidence>
<evidence type="ECO:0000313" key="12">
    <source>
        <dbReference type="EMBL" id="KAK1442320.1"/>
    </source>
</evidence>
<evidence type="ECO:0000256" key="9">
    <source>
        <dbReference type="SAM" id="MobiDB-lite"/>
    </source>
</evidence>
<keyword evidence="3" id="KW-0378">Hydrolase</keyword>
<proteinExistence type="inferred from homology"/>
<dbReference type="CDD" id="cd18787">
    <property type="entry name" value="SF2_C_DEAD"/>
    <property type="match status" value="1"/>
</dbReference>
<dbReference type="InterPro" id="IPR014001">
    <property type="entry name" value="Helicase_ATP-bd"/>
</dbReference>
<dbReference type="PANTHER" id="PTHR47959">
    <property type="entry name" value="ATP-DEPENDENT RNA HELICASE RHLE-RELATED"/>
    <property type="match status" value="1"/>
</dbReference>
<dbReference type="Proteomes" id="UP001230268">
    <property type="component" value="Unassembled WGS sequence"/>
</dbReference>
<dbReference type="SUPFAM" id="SSF52540">
    <property type="entry name" value="P-loop containing nucleoside triphosphate hydrolases"/>
    <property type="match status" value="1"/>
</dbReference>
<gene>
    <name evidence="12" type="ORF">BgAZ_403500</name>
</gene>
<dbReference type="AlphaFoldDB" id="A0AAD8P881"/>
<dbReference type="EMBL" id="JAVEPI010000004">
    <property type="protein sequence ID" value="KAK1442320.1"/>
    <property type="molecule type" value="Genomic_DNA"/>
</dbReference>
<feature type="compositionally biased region" description="Basic residues" evidence="9">
    <location>
        <begin position="510"/>
        <end position="530"/>
    </location>
</feature>
<evidence type="ECO:0000256" key="3">
    <source>
        <dbReference type="ARBA" id="ARBA00022801"/>
    </source>
</evidence>
<dbReference type="GO" id="GO:0005829">
    <property type="term" value="C:cytosol"/>
    <property type="evidence" value="ECO:0007669"/>
    <property type="project" value="TreeGrafter"/>
</dbReference>
<evidence type="ECO:0000256" key="7">
    <source>
        <dbReference type="ARBA" id="ARBA00038041"/>
    </source>
</evidence>
<dbReference type="Pfam" id="PF00270">
    <property type="entry name" value="DEAD"/>
    <property type="match status" value="1"/>
</dbReference>
<dbReference type="InterPro" id="IPR050079">
    <property type="entry name" value="DEAD_box_RNA_helicase"/>
</dbReference>
<dbReference type="GO" id="GO:0003724">
    <property type="term" value="F:RNA helicase activity"/>
    <property type="evidence" value="ECO:0007669"/>
    <property type="project" value="UniProtKB-EC"/>
</dbReference>
<comment type="similarity">
    <text evidence="7">Belongs to the DEAD box helicase family. DDX56/DBP9 subfamily.</text>
</comment>
<dbReference type="SMART" id="SM00490">
    <property type="entry name" value="HELICc"/>
    <property type="match status" value="1"/>
</dbReference>
<reference evidence="12" key="1">
    <citation type="submission" date="2023-08" db="EMBL/GenBank/DDBJ databases">
        <title>Draft sequence of the Babesia gibsoni genome.</title>
        <authorList>
            <person name="Yamagishi J.Y."/>
            <person name="Xuan X.X."/>
        </authorList>
    </citation>
    <scope>NUCLEOTIDE SEQUENCE</scope>
    <source>
        <strain evidence="12">Azabu</strain>
    </source>
</reference>
<dbReference type="EC" id="3.6.4.13" evidence="1"/>
<dbReference type="CDD" id="cd00268">
    <property type="entry name" value="DEADc"/>
    <property type="match status" value="1"/>
</dbReference>
<keyword evidence="2" id="KW-0547">Nucleotide-binding</keyword>
<evidence type="ECO:0000313" key="13">
    <source>
        <dbReference type="Proteomes" id="UP001230268"/>
    </source>
</evidence>
<keyword evidence="13" id="KW-1185">Reference proteome</keyword>
<dbReference type="SMART" id="SM00487">
    <property type="entry name" value="DEXDc"/>
    <property type="match status" value="1"/>
</dbReference>
<feature type="compositionally biased region" description="Polar residues" evidence="9">
    <location>
        <begin position="500"/>
        <end position="509"/>
    </location>
</feature>
<comment type="catalytic activity">
    <reaction evidence="8">
        <text>ATP + H2O = ADP + phosphate + H(+)</text>
        <dbReference type="Rhea" id="RHEA:13065"/>
        <dbReference type="ChEBI" id="CHEBI:15377"/>
        <dbReference type="ChEBI" id="CHEBI:15378"/>
        <dbReference type="ChEBI" id="CHEBI:30616"/>
        <dbReference type="ChEBI" id="CHEBI:43474"/>
        <dbReference type="ChEBI" id="CHEBI:456216"/>
        <dbReference type="EC" id="3.6.4.13"/>
    </reaction>
</comment>
<dbReference type="PROSITE" id="PS51194">
    <property type="entry name" value="HELICASE_CTER"/>
    <property type="match status" value="1"/>
</dbReference>